<dbReference type="SUPFAM" id="SSF53474">
    <property type="entry name" value="alpha/beta-Hydrolases"/>
    <property type="match status" value="1"/>
</dbReference>
<feature type="domain" description="Thioesterase" evidence="2">
    <location>
        <begin position="26"/>
        <end position="248"/>
    </location>
</feature>
<evidence type="ECO:0000259" key="2">
    <source>
        <dbReference type="Pfam" id="PF00975"/>
    </source>
</evidence>
<proteinExistence type="inferred from homology"/>
<comment type="similarity">
    <text evidence="1">Belongs to the thioesterase family.</text>
</comment>
<name>A0A8H1LA76_9ACTN</name>
<dbReference type="InterPro" id="IPR001031">
    <property type="entry name" value="Thioesterase"/>
</dbReference>
<dbReference type="PANTHER" id="PTHR11487:SF0">
    <property type="entry name" value="S-ACYL FATTY ACID SYNTHASE THIOESTERASE, MEDIUM CHAIN"/>
    <property type="match status" value="1"/>
</dbReference>
<dbReference type="EMBL" id="RCIY01000076">
    <property type="protein sequence ID" value="TGG79642.1"/>
    <property type="molecule type" value="Genomic_DNA"/>
</dbReference>
<dbReference type="Gene3D" id="3.40.50.1820">
    <property type="entry name" value="alpha/beta hydrolase"/>
    <property type="match status" value="1"/>
</dbReference>
<evidence type="ECO:0000313" key="4">
    <source>
        <dbReference type="Proteomes" id="UP000298111"/>
    </source>
</evidence>
<dbReference type="GO" id="GO:0008610">
    <property type="term" value="P:lipid biosynthetic process"/>
    <property type="evidence" value="ECO:0007669"/>
    <property type="project" value="TreeGrafter"/>
</dbReference>
<comment type="caution">
    <text evidence="3">The sequence shown here is derived from an EMBL/GenBank/DDBJ whole genome shotgun (WGS) entry which is preliminary data.</text>
</comment>
<accession>A0A8H1LA76</accession>
<protein>
    <submittedName>
        <fullName evidence="3">Thioesterase</fullName>
    </submittedName>
</protein>
<dbReference type="RefSeq" id="WP_063834378.1">
    <property type="nucleotide sequence ID" value="NZ_BNEJ01000017.1"/>
</dbReference>
<sequence length="267" mass="29118">MTAAHTPQRTPWLVPYATRTAPAYRMVCFPHAGGSASYYPWLREAVPDEGELYCLQYPGRQERRGEPPIEEFPRMVAAITHALTSVFGAQEPLVLYGHSLGSVLAFETARALEQRHRTVLGLIVSGRRAPCVRPRHPVADARDDESVLAAMRRLGGVEPAVLDDPDVRELILPALRADFRLADTYAPERGASVRAPLTVLNGNADPQVSAAEAAAWHRHTTGGCAIHTVEGGHFFFHADRAAVLAHFTDTLRKLSAGTRDGKPPHTG</sequence>
<dbReference type="InterPro" id="IPR012223">
    <property type="entry name" value="TEII"/>
</dbReference>
<dbReference type="GeneID" id="75185757"/>
<dbReference type="PANTHER" id="PTHR11487">
    <property type="entry name" value="THIOESTERASE"/>
    <property type="match status" value="1"/>
</dbReference>
<dbReference type="Pfam" id="PF00975">
    <property type="entry name" value="Thioesterase"/>
    <property type="match status" value="1"/>
</dbReference>
<organism evidence="3 4">
    <name type="scientific">Streptomyces albus</name>
    <dbReference type="NCBI Taxonomy" id="1888"/>
    <lineage>
        <taxon>Bacteria</taxon>
        <taxon>Bacillati</taxon>
        <taxon>Actinomycetota</taxon>
        <taxon>Actinomycetes</taxon>
        <taxon>Kitasatosporales</taxon>
        <taxon>Streptomycetaceae</taxon>
        <taxon>Streptomyces</taxon>
    </lineage>
</organism>
<evidence type="ECO:0000256" key="1">
    <source>
        <dbReference type="ARBA" id="ARBA00007169"/>
    </source>
</evidence>
<dbReference type="InterPro" id="IPR029058">
    <property type="entry name" value="AB_hydrolase_fold"/>
</dbReference>
<dbReference type="AlphaFoldDB" id="A0A8H1LA76"/>
<gene>
    <name evidence="3" type="ORF">D8771_23155</name>
</gene>
<reference evidence="3 4" key="1">
    <citation type="submission" date="2018-10" db="EMBL/GenBank/DDBJ databases">
        <title>Isolation of pseudouridimycin from Streptomyces albus DSM 40763.</title>
        <authorList>
            <person name="Rosenqvist P."/>
            <person name="Metsae-Ketelae M."/>
            <person name="Virta P."/>
        </authorList>
    </citation>
    <scope>NUCLEOTIDE SEQUENCE [LARGE SCALE GENOMIC DNA]</scope>
    <source>
        <strain evidence="3 4">DSM 40763</strain>
    </source>
</reference>
<evidence type="ECO:0000313" key="3">
    <source>
        <dbReference type="EMBL" id="TGG79642.1"/>
    </source>
</evidence>
<dbReference type="Proteomes" id="UP000298111">
    <property type="component" value="Unassembled WGS sequence"/>
</dbReference>